<dbReference type="PROSITE" id="PS50943">
    <property type="entry name" value="HTH_CROC1"/>
    <property type="match status" value="1"/>
</dbReference>
<name>A0A9Q8Y727_ENSAD</name>
<dbReference type="RefSeq" id="WP_090295046.1">
    <property type="nucleotide sequence ID" value="NZ_CP098807.1"/>
</dbReference>
<dbReference type="Gene3D" id="1.10.260.40">
    <property type="entry name" value="lambda repressor-like DNA-binding domains"/>
    <property type="match status" value="1"/>
</dbReference>
<dbReference type="Pfam" id="PF13443">
    <property type="entry name" value="HTH_26"/>
    <property type="match status" value="1"/>
</dbReference>
<gene>
    <name evidence="2" type="ORF">NE863_00580</name>
</gene>
<protein>
    <submittedName>
        <fullName evidence="2">Helix-turn-helix transcriptional regulator</fullName>
    </submittedName>
</protein>
<accession>A0A9Q8Y727</accession>
<dbReference type="SMART" id="SM00530">
    <property type="entry name" value="HTH_XRE"/>
    <property type="match status" value="1"/>
</dbReference>
<evidence type="ECO:0000313" key="3">
    <source>
        <dbReference type="Proteomes" id="UP001055460"/>
    </source>
</evidence>
<sequence>MPIVVNLDVMLAKRKVRSRDLAEQVGITEQNISLLKSGKVKGVRFDTLERICAALDCQPGDILEYRPDPD</sequence>
<evidence type="ECO:0000313" key="2">
    <source>
        <dbReference type="EMBL" id="USJ23523.1"/>
    </source>
</evidence>
<dbReference type="AlphaFoldDB" id="A0A9Q8Y727"/>
<proteinExistence type="predicted"/>
<dbReference type="GO" id="GO:0003677">
    <property type="term" value="F:DNA binding"/>
    <property type="evidence" value="ECO:0007669"/>
    <property type="project" value="InterPro"/>
</dbReference>
<dbReference type="InterPro" id="IPR010982">
    <property type="entry name" value="Lambda_DNA-bd_dom_sf"/>
</dbReference>
<dbReference type="PANTHER" id="PTHR37301:SF1">
    <property type="entry name" value="DNA-BINDING PROTEIN"/>
    <property type="match status" value="1"/>
</dbReference>
<dbReference type="OrthoDB" id="9805309at2"/>
<reference evidence="2" key="1">
    <citation type="submission" date="2022-06" db="EMBL/GenBank/DDBJ databases">
        <title>Physiological and biochemical characterization and genomic elucidation of a strain of the genus Ensifer adhaerens M8 that combines arsenic oxidation and chromium reduction.</title>
        <authorList>
            <person name="Li X."/>
            <person name="Yu c."/>
        </authorList>
    </citation>
    <scope>NUCLEOTIDE SEQUENCE</scope>
    <source>
        <strain evidence="2">M8</strain>
    </source>
</reference>
<dbReference type="SUPFAM" id="SSF47413">
    <property type="entry name" value="lambda repressor-like DNA-binding domains"/>
    <property type="match status" value="1"/>
</dbReference>
<dbReference type="Proteomes" id="UP001055460">
    <property type="component" value="Chromosome"/>
</dbReference>
<organism evidence="2 3">
    <name type="scientific">Ensifer adhaerens</name>
    <name type="common">Sinorhizobium morelense</name>
    <dbReference type="NCBI Taxonomy" id="106592"/>
    <lineage>
        <taxon>Bacteria</taxon>
        <taxon>Pseudomonadati</taxon>
        <taxon>Pseudomonadota</taxon>
        <taxon>Alphaproteobacteria</taxon>
        <taxon>Hyphomicrobiales</taxon>
        <taxon>Rhizobiaceae</taxon>
        <taxon>Sinorhizobium/Ensifer group</taxon>
        <taxon>Ensifer</taxon>
    </lineage>
</organism>
<evidence type="ECO:0000259" key="1">
    <source>
        <dbReference type="PROSITE" id="PS50943"/>
    </source>
</evidence>
<dbReference type="CDD" id="cd00093">
    <property type="entry name" value="HTH_XRE"/>
    <property type="match status" value="1"/>
</dbReference>
<feature type="domain" description="HTH cro/C1-type" evidence="1">
    <location>
        <begin position="19"/>
        <end position="62"/>
    </location>
</feature>
<dbReference type="PANTHER" id="PTHR37301">
    <property type="entry name" value="DNA-BINDING PROTEIN-RELATED"/>
    <property type="match status" value="1"/>
</dbReference>
<dbReference type="EMBL" id="CP098807">
    <property type="protein sequence ID" value="USJ23523.1"/>
    <property type="molecule type" value="Genomic_DNA"/>
</dbReference>
<dbReference type="InterPro" id="IPR001387">
    <property type="entry name" value="Cro/C1-type_HTH"/>
</dbReference>